<keyword evidence="3" id="KW-0472">Membrane</keyword>
<dbReference type="Pfam" id="PF02397">
    <property type="entry name" value="Bac_transf"/>
    <property type="match status" value="1"/>
</dbReference>
<evidence type="ECO:0000313" key="5">
    <source>
        <dbReference type="EMBL" id="WSB71155.1"/>
    </source>
</evidence>
<feature type="transmembrane region" description="Helical" evidence="3">
    <location>
        <begin position="137"/>
        <end position="160"/>
    </location>
</feature>
<keyword evidence="6" id="KW-1185">Reference proteome</keyword>
<protein>
    <submittedName>
        <fullName evidence="5">Sugar transferase</fullName>
    </submittedName>
</protein>
<evidence type="ECO:0000256" key="1">
    <source>
        <dbReference type="ARBA" id="ARBA00006464"/>
    </source>
</evidence>
<feature type="domain" description="Bacterial sugar transferase" evidence="4">
    <location>
        <begin position="314"/>
        <end position="513"/>
    </location>
</feature>
<feature type="compositionally biased region" description="Low complexity" evidence="2">
    <location>
        <begin position="15"/>
        <end position="30"/>
    </location>
</feature>
<feature type="transmembrane region" description="Helical" evidence="3">
    <location>
        <begin position="110"/>
        <end position="131"/>
    </location>
</feature>
<evidence type="ECO:0000256" key="2">
    <source>
        <dbReference type="SAM" id="MobiDB-lite"/>
    </source>
</evidence>
<evidence type="ECO:0000256" key="3">
    <source>
        <dbReference type="SAM" id="Phobius"/>
    </source>
</evidence>
<evidence type="ECO:0000259" key="4">
    <source>
        <dbReference type="Pfam" id="PF02397"/>
    </source>
</evidence>
<dbReference type="PANTHER" id="PTHR30576">
    <property type="entry name" value="COLANIC BIOSYNTHESIS UDP-GLUCOSE LIPID CARRIER TRANSFERASE"/>
    <property type="match status" value="1"/>
</dbReference>
<feature type="compositionally biased region" description="Gly residues" evidence="2">
    <location>
        <begin position="397"/>
        <end position="410"/>
    </location>
</feature>
<gene>
    <name evidence="5" type="ORF">OG863_26195</name>
</gene>
<comment type="similarity">
    <text evidence="1">Belongs to the bacterial sugar transferase family.</text>
</comment>
<keyword evidence="3" id="KW-0812">Transmembrane</keyword>
<keyword evidence="5" id="KW-0808">Transferase</keyword>
<name>A0ABZ1FMJ7_9ACTN</name>
<feature type="transmembrane region" description="Helical" evidence="3">
    <location>
        <begin position="79"/>
        <end position="98"/>
    </location>
</feature>
<feature type="transmembrane region" description="Helical" evidence="3">
    <location>
        <begin position="316"/>
        <end position="340"/>
    </location>
</feature>
<keyword evidence="3" id="KW-1133">Transmembrane helix</keyword>
<proteinExistence type="inferred from homology"/>
<dbReference type="Proteomes" id="UP001344251">
    <property type="component" value="Chromosome"/>
</dbReference>
<reference evidence="5 6" key="1">
    <citation type="submission" date="2022-10" db="EMBL/GenBank/DDBJ databases">
        <title>The complete genomes of actinobacterial strains from the NBC collection.</title>
        <authorList>
            <person name="Joergensen T.S."/>
            <person name="Alvarez Arevalo M."/>
            <person name="Sterndorff E.B."/>
            <person name="Faurdal D."/>
            <person name="Vuksanovic O."/>
            <person name="Mourched A.-S."/>
            <person name="Charusanti P."/>
            <person name="Shaw S."/>
            <person name="Blin K."/>
            <person name="Weber T."/>
        </authorList>
    </citation>
    <scope>NUCLEOTIDE SEQUENCE [LARGE SCALE GENOMIC DNA]</scope>
    <source>
        <strain evidence="5 6">NBC 01774</strain>
    </source>
</reference>
<feature type="region of interest" description="Disordered" evidence="2">
    <location>
        <begin position="1"/>
        <end position="50"/>
    </location>
</feature>
<dbReference type="RefSeq" id="WP_326620732.1">
    <property type="nucleotide sequence ID" value="NZ_CP109106.1"/>
</dbReference>
<feature type="region of interest" description="Disordered" evidence="2">
    <location>
        <begin position="376"/>
        <end position="410"/>
    </location>
</feature>
<sequence>MTTDSADAPHSARVPLPSAAPRPTAAAVRPPRGPGRETLPPPRPGRGTRRRTVVPLMAADALATLGTALLALGTGTAPTALAAMVPVLLLLHRGAGLYRRGPAPLALNDLPALLGRAAVCWCAVAAVLAAADPGQALPPGLLVCAVAAHTLLAFGGRATVYRAHRAAARRRPRATLIVGTDPAARQLAAVLHAHPEYGLRPVGLVTPPSLLPGGPDALPARGRLPLPRLTSAQEITRAVIQNTVRDAVFTLPPYGDPHTAALLRRFVDQGSAIWLVGAAAAREGRTPHAGTDHLWGFACRRLETAPPRHGGRGKRALDLALAVPALVAAAPLLLGCALAVRLADGPGVLCRQERIGRGGRRFTLLMFRTLRADKGDDADEGAEASAQGDVTDDGRTSGVGGTTGADGTSGVGRLLRRTALAGLPQLWNVLRGEMSLVGPRPERPCVVQQCTQAHPEYAARHRMPVGITGLAQLHGPRGGTSVEDRTRFDNLYIDSWSLWQDIRILLRTVARLVRPEGR</sequence>
<dbReference type="InterPro" id="IPR003362">
    <property type="entry name" value="Bact_transf"/>
</dbReference>
<dbReference type="GO" id="GO:0016740">
    <property type="term" value="F:transferase activity"/>
    <property type="evidence" value="ECO:0007669"/>
    <property type="project" value="UniProtKB-KW"/>
</dbReference>
<dbReference type="EMBL" id="CP109106">
    <property type="protein sequence ID" value="WSB71155.1"/>
    <property type="molecule type" value="Genomic_DNA"/>
</dbReference>
<organism evidence="5 6">
    <name type="scientific">Streptomyces decoyicus</name>
    <dbReference type="NCBI Taxonomy" id="249567"/>
    <lineage>
        <taxon>Bacteria</taxon>
        <taxon>Bacillati</taxon>
        <taxon>Actinomycetota</taxon>
        <taxon>Actinomycetes</taxon>
        <taxon>Kitasatosporales</taxon>
        <taxon>Streptomycetaceae</taxon>
        <taxon>Streptomyces</taxon>
    </lineage>
</organism>
<dbReference type="PANTHER" id="PTHR30576:SF0">
    <property type="entry name" value="UNDECAPRENYL-PHOSPHATE N-ACETYLGALACTOSAMINYL 1-PHOSPHATE TRANSFERASE-RELATED"/>
    <property type="match status" value="1"/>
</dbReference>
<accession>A0ABZ1FMJ7</accession>
<evidence type="ECO:0000313" key="6">
    <source>
        <dbReference type="Proteomes" id="UP001344251"/>
    </source>
</evidence>